<protein>
    <submittedName>
        <fullName evidence="1">Uncharacterized protein</fullName>
    </submittedName>
</protein>
<dbReference type="AlphaFoldDB" id="A0A4R9LNB2"/>
<dbReference type="RefSeq" id="WP_135765667.1">
    <property type="nucleotide sequence ID" value="NZ_RQHV01000062.1"/>
</dbReference>
<organism evidence="1 2">
    <name type="scientific">Leptospira ilyithenensis</name>
    <dbReference type="NCBI Taxonomy" id="2484901"/>
    <lineage>
        <taxon>Bacteria</taxon>
        <taxon>Pseudomonadati</taxon>
        <taxon>Spirochaetota</taxon>
        <taxon>Spirochaetia</taxon>
        <taxon>Leptospirales</taxon>
        <taxon>Leptospiraceae</taxon>
        <taxon>Leptospira</taxon>
    </lineage>
</organism>
<dbReference type="OrthoDB" id="9830703at2"/>
<dbReference type="EMBL" id="RQHV01000062">
    <property type="protein sequence ID" value="TGN06942.1"/>
    <property type="molecule type" value="Genomic_DNA"/>
</dbReference>
<name>A0A4R9LNB2_9LEPT</name>
<evidence type="ECO:0000313" key="2">
    <source>
        <dbReference type="Proteomes" id="UP000298264"/>
    </source>
</evidence>
<evidence type="ECO:0000313" key="1">
    <source>
        <dbReference type="EMBL" id="TGN06942.1"/>
    </source>
</evidence>
<gene>
    <name evidence="1" type="ORF">EHS11_17585</name>
</gene>
<reference evidence="1" key="1">
    <citation type="journal article" date="2019" name="PLoS Negl. Trop. Dis.">
        <title>Revisiting the worldwide diversity of Leptospira species in the environment.</title>
        <authorList>
            <person name="Vincent A.T."/>
            <person name="Schiettekatte O."/>
            <person name="Bourhy P."/>
            <person name="Veyrier F.J."/>
            <person name="Picardeau M."/>
        </authorList>
    </citation>
    <scope>NUCLEOTIDE SEQUENCE [LARGE SCALE GENOMIC DNA]</scope>
    <source>
        <strain evidence="1">201400974</strain>
    </source>
</reference>
<sequence length="134" mass="15514">MKAKHINVSYNKNVLYILFGDHKRKQTYFLLSKWEITVVQSKVVGHGSLGNYLEYLIRSYSGTIYNGFHETKEEMNASIGKKDRLIRFHCKVYAKTLRELENLANHTNASKTNVLRILLEMDGRGWKPPLQIAA</sequence>
<comment type="caution">
    <text evidence="1">The sequence shown here is derived from an EMBL/GenBank/DDBJ whole genome shotgun (WGS) entry which is preliminary data.</text>
</comment>
<dbReference type="Proteomes" id="UP000298264">
    <property type="component" value="Unassembled WGS sequence"/>
</dbReference>
<keyword evidence="2" id="KW-1185">Reference proteome</keyword>
<proteinExistence type="predicted"/>
<accession>A0A4R9LNB2</accession>